<dbReference type="InterPro" id="IPR011009">
    <property type="entry name" value="Kinase-like_dom_sf"/>
</dbReference>
<dbReference type="SUPFAM" id="SSF56112">
    <property type="entry name" value="Protein kinase-like (PK-like)"/>
    <property type="match status" value="1"/>
</dbReference>
<organism evidence="2 3">
    <name type="scientific">Bimuria novae-zelandiae CBS 107.79</name>
    <dbReference type="NCBI Taxonomy" id="1447943"/>
    <lineage>
        <taxon>Eukaryota</taxon>
        <taxon>Fungi</taxon>
        <taxon>Dikarya</taxon>
        <taxon>Ascomycota</taxon>
        <taxon>Pezizomycotina</taxon>
        <taxon>Dothideomycetes</taxon>
        <taxon>Pleosporomycetidae</taxon>
        <taxon>Pleosporales</taxon>
        <taxon>Massarineae</taxon>
        <taxon>Didymosphaeriaceae</taxon>
        <taxon>Bimuria</taxon>
    </lineage>
</organism>
<accession>A0A6A5V293</accession>
<evidence type="ECO:0000313" key="2">
    <source>
        <dbReference type="EMBL" id="KAF1970800.1"/>
    </source>
</evidence>
<sequence length="263" mass="29037">MPDASRRCTQIDIESLCLPKTIGEGDASNVDEKAAASDLFLVPSLTKIKSRPSQTVRSVRFPVNAYGISLSSPWSSYKEMYRLRLGVDFRVTVAQQTTYPFNLVSLRCVPGPICNDKMHMLQQLRHENLVTVLETFRFEEKTHVAFEHMQISLHEIVHSPSRPDTISLAAILGQVRNSADGIDRVRVTSNRLSTASLTLPSGASNRLANMLQRPTELGRCGKDSGPRKLPAVHHGQHGTSRCSSREVHNRGADGSAHRRDGSG</sequence>
<dbReference type="OrthoDB" id="3738511at2759"/>
<feature type="region of interest" description="Disordered" evidence="1">
    <location>
        <begin position="220"/>
        <end position="263"/>
    </location>
</feature>
<evidence type="ECO:0000256" key="1">
    <source>
        <dbReference type="SAM" id="MobiDB-lite"/>
    </source>
</evidence>
<proteinExistence type="predicted"/>
<feature type="compositionally biased region" description="Basic and acidic residues" evidence="1">
    <location>
        <begin position="243"/>
        <end position="263"/>
    </location>
</feature>
<dbReference type="EMBL" id="ML976698">
    <property type="protein sequence ID" value="KAF1970800.1"/>
    <property type="molecule type" value="Genomic_DNA"/>
</dbReference>
<keyword evidence="3" id="KW-1185">Reference proteome</keyword>
<gene>
    <name evidence="2" type="ORF">BU23DRAFT_556510</name>
</gene>
<dbReference type="AlphaFoldDB" id="A0A6A5V293"/>
<name>A0A6A5V293_9PLEO</name>
<dbReference type="Proteomes" id="UP000800036">
    <property type="component" value="Unassembled WGS sequence"/>
</dbReference>
<protein>
    <recommendedName>
        <fullName evidence="4">Protein kinase domain-containing protein</fullName>
    </recommendedName>
</protein>
<evidence type="ECO:0000313" key="3">
    <source>
        <dbReference type="Proteomes" id="UP000800036"/>
    </source>
</evidence>
<reference evidence="2" key="1">
    <citation type="journal article" date="2020" name="Stud. Mycol.">
        <title>101 Dothideomycetes genomes: a test case for predicting lifestyles and emergence of pathogens.</title>
        <authorList>
            <person name="Haridas S."/>
            <person name="Albert R."/>
            <person name="Binder M."/>
            <person name="Bloem J."/>
            <person name="Labutti K."/>
            <person name="Salamov A."/>
            <person name="Andreopoulos B."/>
            <person name="Baker S."/>
            <person name="Barry K."/>
            <person name="Bills G."/>
            <person name="Bluhm B."/>
            <person name="Cannon C."/>
            <person name="Castanera R."/>
            <person name="Culley D."/>
            <person name="Daum C."/>
            <person name="Ezra D."/>
            <person name="Gonzalez J."/>
            <person name="Henrissat B."/>
            <person name="Kuo A."/>
            <person name="Liang C."/>
            <person name="Lipzen A."/>
            <person name="Lutzoni F."/>
            <person name="Magnuson J."/>
            <person name="Mondo S."/>
            <person name="Nolan M."/>
            <person name="Ohm R."/>
            <person name="Pangilinan J."/>
            <person name="Park H.-J."/>
            <person name="Ramirez L."/>
            <person name="Alfaro M."/>
            <person name="Sun H."/>
            <person name="Tritt A."/>
            <person name="Yoshinaga Y."/>
            <person name="Zwiers L.-H."/>
            <person name="Turgeon B."/>
            <person name="Goodwin S."/>
            <person name="Spatafora J."/>
            <person name="Crous P."/>
            <person name="Grigoriev I."/>
        </authorList>
    </citation>
    <scope>NUCLEOTIDE SEQUENCE</scope>
    <source>
        <strain evidence="2">CBS 107.79</strain>
    </source>
</reference>
<evidence type="ECO:0008006" key="4">
    <source>
        <dbReference type="Google" id="ProtNLM"/>
    </source>
</evidence>